<evidence type="ECO:0000313" key="6">
    <source>
        <dbReference type="EMBL" id="PHM66501.1"/>
    </source>
</evidence>
<dbReference type="GO" id="GO:0071555">
    <property type="term" value="P:cell wall organization"/>
    <property type="evidence" value="ECO:0007669"/>
    <property type="project" value="UniProtKB-KW"/>
</dbReference>
<dbReference type="GO" id="GO:0009254">
    <property type="term" value="P:peptidoglycan turnover"/>
    <property type="evidence" value="ECO:0007669"/>
    <property type="project" value="UniProtKB-UniRule"/>
</dbReference>
<dbReference type="InterPro" id="IPR036908">
    <property type="entry name" value="RlpA-like_sf"/>
</dbReference>
<dbReference type="EC" id="4.2.2.n1" evidence="4"/>
<comment type="function">
    <text evidence="4">Murein-degrading enzyme. May play a role in recycling of muropeptides during cell elongation and/or cell division.</text>
</comment>
<keyword evidence="7" id="KW-1185">Reference proteome</keyword>
<reference evidence="6 7" key="1">
    <citation type="journal article" date="2017" name="Nat. Microbiol.">
        <title>Natural product diversity associated with the nematode symbionts Photorhabdus and Xenorhabdus.</title>
        <authorList>
            <person name="Tobias N.J."/>
            <person name="Wolff H."/>
            <person name="Djahanschiri B."/>
            <person name="Grundmann F."/>
            <person name="Kronenwerth M."/>
            <person name="Shi Y.M."/>
            <person name="Simonyi S."/>
            <person name="Grun P."/>
            <person name="Shapiro-Ilan D."/>
            <person name="Pidot S.J."/>
            <person name="Stinear T.P."/>
            <person name="Ebersberger I."/>
            <person name="Bode H.B."/>
        </authorList>
    </citation>
    <scope>NUCLEOTIDE SEQUENCE [LARGE SCALE GENOMIC DNA]</scope>
    <source>
        <strain evidence="6 7">DSM 17904</strain>
    </source>
</reference>
<dbReference type="GO" id="GO:0008933">
    <property type="term" value="F:peptidoglycan lytic transglycosylase activity"/>
    <property type="evidence" value="ECO:0007669"/>
    <property type="project" value="TreeGrafter"/>
</dbReference>
<dbReference type="PANTHER" id="PTHR30124">
    <property type="entry name" value="MEMBRANE-BOUND LYTIC MUREIN TRANSGLYCOSYLASE A"/>
    <property type="match status" value="1"/>
</dbReference>
<feature type="domain" description="Lytic transglycosylase MltA" evidence="5">
    <location>
        <begin position="130"/>
        <end position="263"/>
    </location>
</feature>
<evidence type="ECO:0000313" key="7">
    <source>
        <dbReference type="Proteomes" id="UP000222366"/>
    </source>
</evidence>
<dbReference type="GO" id="GO:0019867">
    <property type="term" value="C:outer membrane"/>
    <property type="evidence" value="ECO:0007669"/>
    <property type="project" value="InterPro"/>
</dbReference>
<evidence type="ECO:0000256" key="2">
    <source>
        <dbReference type="ARBA" id="ARBA00023239"/>
    </source>
</evidence>
<dbReference type="PANTHER" id="PTHR30124:SF0">
    <property type="entry name" value="MEMBRANE-BOUND LYTIC MUREIN TRANSGLYCOSYLASE A"/>
    <property type="match status" value="1"/>
</dbReference>
<dbReference type="PROSITE" id="PS51257">
    <property type="entry name" value="PROKAR_LIPOPROTEIN"/>
    <property type="match status" value="1"/>
</dbReference>
<evidence type="ECO:0000256" key="3">
    <source>
        <dbReference type="ARBA" id="ARBA00023316"/>
    </source>
</evidence>
<evidence type="ECO:0000256" key="4">
    <source>
        <dbReference type="PIRNR" id="PIRNR019422"/>
    </source>
</evidence>
<name>A0A2D0KSW0_9GAMM</name>
<dbReference type="Gene3D" id="2.40.40.10">
    <property type="entry name" value="RlpA-like domain"/>
    <property type="match status" value="1"/>
</dbReference>
<dbReference type="CDD" id="cd22785">
    <property type="entry name" value="DPBB_MltA-like"/>
    <property type="match status" value="1"/>
</dbReference>
<dbReference type="InterPro" id="IPR026044">
    <property type="entry name" value="MltA"/>
</dbReference>
<keyword evidence="2 4" id="KW-0456">Lyase</keyword>
<evidence type="ECO:0000259" key="5">
    <source>
        <dbReference type="SMART" id="SM00925"/>
    </source>
</evidence>
<dbReference type="SUPFAM" id="SSF50685">
    <property type="entry name" value="Barwin-like endoglucanases"/>
    <property type="match status" value="1"/>
</dbReference>
<comment type="caution">
    <text evidence="6">The sequence shown here is derived from an EMBL/GenBank/DDBJ whole genome shotgun (WGS) entry which is preliminary data.</text>
</comment>
<dbReference type="Proteomes" id="UP000222366">
    <property type="component" value="Unassembled WGS sequence"/>
</dbReference>
<proteinExistence type="predicted"/>
<dbReference type="InterPro" id="IPR010611">
    <property type="entry name" value="3D_dom"/>
</dbReference>
<keyword evidence="3 4" id="KW-0961">Cell wall biogenesis/degradation</keyword>
<organism evidence="6 7">
    <name type="scientific">Xenorhabdus stockiae</name>
    <dbReference type="NCBI Taxonomy" id="351614"/>
    <lineage>
        <taxon>Bacteria</taxon>
        <taxon>Pseudomonadati</taxon>
        <taxon>Pseudomonadota</taxon>
        <taxon>Gammaproteobacteria</taxon>
        <taxon>Enterobacterales</taxon>
        <taxon>Morganellaceae</taxon>
        <taxon>Xenorhabdus</taxon>
    </lineage>
</organism>
<dbReference type="Pfam" id="PF03562">
    <property type="entry name" value="MltA"/>
    <property type="match status" value="1"/>
</dbReference>
<sequence length="371" mass="41469">MKLWSKYFLCGVAISLLSACHQRPPEQGQQTGQGQQYKDGHFTQDFRLVDTPNTQGSPVNISDFATQVRLISETSPKLYANHRATFDAIENWTQYGGDVRNLNQFGLLAYQMEGEDNYGNVKFTGYYTPILHARHSRQGEFKYPLYRMPDKSVSRLPDRSAIYNGALDKKWIIGYSNSLIDNFFMEVQGSGYVDFGDNSPLTFFGYGGKNGQVYRSIGRALIDKGDIPREKMSMKAIRQWAEQNNESDVRQILEQNPSFVFFKPEPYTPVRGASAVPLIAKASVASDKILVPPGTVLLAEVPVLDNLGQFTGQYRMRLLVSLDVGGAIKGHHFDIYHGVGGSAGEMAGFYNHYGRVWILKKASTGFLAANQ</sequence>
<dbReference type="GO" id="GO:0009253">
    <property type="term" value="P:peptidoglycan catabolic process"/>
    <property type="evidence" value="ECO:0007669"/>
    <property type="project" value="TreeGrafter"/>
</dbReference>
<dbReference type="PIRSF" id="PIRSF019422">
    <property type="entry name" value="MltA"/>
    <property type="match status" value="1"/>
</dbReference>
<dbReference type="EMBL" id="NJAJ01000008">
    <property type="protein sequence ID" value="PHM66501.1"/>
    <property type="molecule type" value="Genomic_DNA"/>
</dbReference>
<dbReference type="InterPro" id="IPR005300">
    <property type="entry name" value="MltA_B"/>
</dbReference>
<evidence type="ECO:0000256" key="1">
    <source>
        <dbReference type="ARBA" id="ARBA00001420"/>
    </source>
</evidence>
<dbReference type="GO" id="GO:0004553">
    <property type="term" value="F:hydrolase activity, hydrolyzing O-glycosyl compounds"/>
    <property type="evidence" value="ECO:0007669"/>
    <property type="project" value="InterPro"/>
</dbReference>
<dbReference type="SMART" id="SM00925">
    <property type="entry name" value="MltA"/>
    <property type="match status" value="1"/>
</dbReference>
<protein>
    <recommendedName>
        <fullName evidence="4">Membrane-bound lytic murein transglycosylase A</fullName>
        <ecNumber evidence="4">4.2.2.n1</ecNumber>
    </recommendedName>
    <alternativeName>
        <fullName evidence="4">Murein hydrolase A</fullName>
    </alternativeName>
</protein>
<dbReference type="NCBIfam" id="NF008366">
    <property type="entry name" value="PRK11162.1"/>
    <property type="match status" value="1"/>
</dbReference>
<comment type="catalytic activity">
    <reaction evidence="1 4">
        <text>Exolytic cleavage of the (1-&gt;4)-beta-glycosidic linkage between N-acetylmuramic acid (MurNAc) and N-acetylglucosamine (GlcNAc) residues in peptidoglycan, from either the reducing or the non-reducing ends of the peptidoglycan chains, with concomitant formation of a 1,6-anhydrobond in the MurNAc residue.</text>
        <dbReference type="EC" id="4.2.2.n1"/>
    </reaction>
</comment>
<gene>
    <name evidence="6" type="ORF">Xsto_01108</name>
</gene>
<dbReference type="AlphaFoldDB" id="A0A2D0KSW0"/>
<dbReference type="RefSeq" id="WP_099124319.1">
    <property type="nucleotide sequence ID" value="NZ_CAWNRH010000159.1"/>
</dbReference>
<accession>A0A2D0KSW0</accession>
<dbReference type="Gene3D" id="2.40.240.50">
    <property type="entry name" value="Barwin-like endoglucanases"/>
    <property type="match status" value="1"/>
</dbReference>
<dbReference type="Pfam" id="PF06725">
    <property type="entry name" value="3D"/>
    <property type="match status" value="1"/>
</dbReference>